<feature type="transmembrane region" description="Helical" evidence="2">
    <location>
        <begin position="12"/>
        <end position="34"/>
    </location>
</feature>
<dbReference type="Pfam" id="PF12849">
    <property type="entry name" value="PBP_like_2"/>
    <property type="match status" value="1"/>
</dbReference>
<name>A0A4R0HAN5_9ACTN</name>
<feature type="domain" description="PBP" evidence="3">
    <location>
        <begin position="224"/>
        <end position="481"/>
    </location>
</feature>
<accession>A0A4R0HAN5</accession>
<dbReference type="OrthoDB" id="9790048at2"/>
<keyword evidence="1" id="KW-0732">Signal</keyword>
<dbReference type="Proteomes" id="UP000292346">
    <property type="component" value="Unassembled WGS sequence"/>
</dbReference>
<evidence type="ECO:0000313" key="5">
    <source>
        <dbReference type="Proteomes" id="UP000292346"/>
    </source>
</evidence>
<organism evidence="4 5">
    <name type="scientific">Kribbella soli</name>
    <dbReference type="NCBI Taxonomy" id="1124743"/>
    <lineage>
        <taxon>Bacteria</taxon>
        <taxon>Bacillati</taxon>
        <taxon>Actinomycetota</taxon>
        <taxon>Actinomycetes</taxon>
        <taxon>Propionibacteriales</taxon>
        <taxon>Kribbellaceae</taxon>
        <taxon>Kribbella</taxon>
    </lineage>
</organism>
<evidence type="ECO:0000256" key="2">
    <source>
        <dbReference type="SAM" id="Phobius"/>
    </source>
</evidence>
<keyword evidence="2" id="KW-0812">Transmembrane</keyword>
<dbReference type="EMBL" id="SJJZ01000002">
    <property type="protein sequence ID" value="TCC07531.1"/>
    <property type="molecule type" value="Genomic_DNA"/>
</dbReference>
<evidence type="ECO:0000259" key="3">
    <source>
        <dbReference type="Pfam" id="PF12849"/>
    </source>
</evidence>
<reference evidence="4 5" key="1">
    <citation type="submission" date="2019-02" db="EMBL/GenBank/DDBJ databases">
        <title>Kribbella capetownensis sp. nov. and Kribbella speibonae sp. nov., isolated from soil.</title>
        <authorList>
            <person name="Curtis S.M."/>
            <person name="Norton I."/>
            <person name="Everest G.J."/>
            <person name="Meyers P.R."/>
        </authorList>
    </citation>
    <scope>NUCLEOTIDE SEQUENCE [LARGE SCALE GENOMIC DNA]</scope>
    <source>
        <strain evidence="4 5">KCTC 29219</strain>
    </source>
</reference>
<dbReference type="AlphaFoldDB" id="A0A4R0HAN5"/>
<comment type="caution">
    <text evidence="4">The sequence shown here is derived from an EMBL/GenBank/DDBJ whole genome shotgun (WGS) entry which is preliminary data.</text>
</comment>
<evidence type="ECO:0000256" key="1">
    <source>
        <dbReference type="ARBA" id="ARBA00022729"/>
    </source>
</evidence>
<keyword evidence="5" id="KW-1185">Reference proteome</keyword>
<dbReference type="PANTHER" id="PTHR30570">
    <property type="entry name" value="PERIPLASMIC PHOSPHATE BINDING COMPONENT OF PHOSPHATE ABC TRANSPORTER"/>
    <property type="match status" value="1"/>
</dbReference>
<feature type="transmembrane region" description="Helical" evidence="2">
    <location>
        <begin position="199"/>
        <end position="218"/>
    </location>
</feature>
<gene>
    <name evidence="4" type="ORF">E0H45_16235</name>
</gene>
<proteinExistence type="predicted"/>
<dbReference type="RefSeq" id="WP_131338173.1">
    <property type="nucleotide sequence ID" value="NZ_SJJZ01000002.1"/>
</dbReference>
<dbReference type="Gene3D" id="3.40.190.10">
    <property type="entry name" value="Periplasmic binding protein-like II"/>
    <property type="match status" value="2"/>
</dbReference>
<sequence length="505" mass="54631">MRTELLDFSGLGSIDLGTVIALVSLLGTSIVWLLDRYLWRRKRLVYRVQVDAQIGVHPRQNRAREMVDIEVVHQAKVVQDPSIVLLRLDNAGTDIEARDMQGLVKFSFPDRKIVRMKVVESHPDTLGGLIEAEMAPDEYVDTDTLTVPKLAINRGDHFKFLLVLSGKGKDVTHSGYLAGGANGGVYHEPRPRGPGRRTLMFGATTLVLVGALVAFFLVDVLQPPDNCASGQLRVIGSTAVEPTMTELRSAYAKDCSQADITIAANGSRRGVGDLRDLGAKDAAAASKVIAMSDGPAADAPNLSGEAVAVVVFAVVVNRAADVTDLTTDELRKIYTGKITNWNQLGGKDLPIRMVSRVGPDSGSRLVFREKVLGGDQELGITSDDCRRDDDAAVAKYHRCEVGTTDELLTRVNEIDGAIGYAELGTARKFPELAAVTIDNVVPDTSKVADRSYKFWEVEHAYTYRAPDAKSLTAAFLDYVRSTQARPVLERGGLVPCGALPPGFCG</sequence>
<dbReference type="InterPro" id="IPR024370">
    <property type="entry name" value="PBP_domain"/>
</dbReference>
<dbReference type="PANTHER" id="PTHR30570:SF1">
    <property type="entry name" value="PHOSPHATE-BINDING PROTEIN PSTS"/>
    <property type="match status" value="1"/>
</dbReference>
<protein>
    <recommendedName>
        <fullName evidence="3">PBP domain-containing protein</fullName>
    </recommendedName>
</protein>
<keyword evidence="2" id="KW-1133">Transmembrane helix</keyword>
<evidence type="ECO:0000313" key="4">
    <source>
        <dbReference type="EMBL" id="TCC07531.1"/>
    </source>
</evidence>
<keyword evidence="2" id="KW-0472">Membrane</keyword>
<dbReference type="InterPro" id="IPR050811">
    <property type="entry name" value="Phosphate_ABC_transporter"/>
</dbReference>
<dbReference type="SUPFAM" id="SSF53850">
    <property type="entry name" value="Periplasmic binding protein-like II"/>
    <property type="match status" value="1"/>
</dbReference>